<dbReference type="Proteomes" id="UP001202281">
    <property type="component" value="Unassembled WGS sequence"/>
</dbReference>
<feature type="transmembrane region" description="Helical" evidence="2">
    <location>
        <begin position="20"/>
        <end position="41"/>
    </location>
</feature>
<feature type="compositionally biased region" description="Low complexity" evidence="1">
    <location>
        <begin position="529"/>
        <end position="546"/>
    </location>
</feature>
<evidence type="ECO:0000256" key="1">
    <source>
        <dbReference type="SAM" id="MobiDB-lite"/>
    </source>
</evidence>
<proteinExistence type="predicted"/>
<keyword evidence="2" id="KW-1133">Transmembrane helix</keyword>
<gene>
    <name evidence="3" type="ORF">MTR66_17300</name>
</gene>
<evidence type="ECO:0000256" key="2">
    <source>
        <dbReference type="SAM" id="Phobius"/>
    </source>
</evidence>
<evidence type="ECO:0000313" key="3">
    <source>
        <dbReference type="EMBL" id="MCJ2188564.1"/>
    </source>
</evidence>
<evidence type="ECO:0000313" key="4">
    <source>
        <dbReference type="Proteomes" id="UP001202281"/>
    </source>
</evidence>
<reference evidence="3 4" key="1">
    <citation type="submission" date="2022-04" db="EMBL/GenBank/DDBJ databases">
        <title>Identification of a novel bacterium isolated from mangrove sediments.</title>
        <authorList>
            <person name="Pan X."/>
        </authorList>
    </citation>
    <scope>NUCLEOTIDE SEQUENCE [LARGE SCALE GENOMIC DNA]</scope>
    <source>
        <strain evidence="3 4">B2638</strain>
    </source>
</reference>
<keyword evidence="4" id="KW-1185">Reference proteome</keyword>
<keyword evidence="2" id="KW-0812">Transmembrane</keyword>
<feature type="region of interest" description="Disordered" evidence="1">
    <location>
        <begin position="495"/>
        <end position="562"/>
    </location>
</feature>
<feature type="transmembrane region" description="Helical" evidence="2">
    <location>
        <begin position="71"/>
        <end position="93"/>
    </location>
</feature>
<name>A0ABT0BVA0_9SPHN</name>
<keyword evidence="2" id="KW-0472">Membrane</keyword>
<organism evidence="3 4">
    <name type="scientific">Novosphingobium beihaiensis</name>
    <dbReference type="NCBI Taxonomy" id="2930389"/>
    <lineage>
        <taxon>Bacteria</taxon>
        <taxon>Pseudomonadati</taxon>
        <taxon>Pseudomonadota</taxon>
        <taxon>Alphaproteobacteria</taxon>
        <taxon>Sphingomonadales</taxon>
        <taxon>Sphingomonadaceae</taxon>
        <taxon>Novosphingobium</taxon>
    </lineage>
</organism>
<feature type="compositionally biased region" description="Low complexity" evidence="1">
    <location>
        <begin position="138"/>
        <end position="159"/>
    </location>
</feature>
<sequence length="580" mass="60405">MSEHKRSKSGGEPPISRHPLFPAIVALWCGALFGVGSIAIPPALIERIILALGIGHVIPMAAPPLGATARILITLMMTGIGAVIGVLAARRLTGKAPAKRERRRSAAPAAEDVESTGSTSEAKQDEAKPLPERRRALAAEPAATVEEPAASREPAPASENRILNVAEFDLDGFDATDDDEVLSAPVASGRHVHTETPSGEAPPPEPALPADTPVDAPCGHLFEAYSRGITASTGEERPAPFAAPAEPSTPGFDLLPHMSEEADAEDAGEEIETGSRETPFAPVEANGSTQPAVSEEEPAEHWGHRAAERIAAAQLDDLSPIELLERLALAMAQRRNSVQHAAGQHETLQQTAEIEPLAEPETQPEPETAAAETRPAEPLPFAQPRLVAAQAKAPAEDLAADASPAQDPEPAVALPAALRPVNFGTVPEDGDEDVLPAYIPPRHIGLAPAMTGGAMTGNPATENTEDEEETAEDVLEEGYSSLLNLSQPLSVRENPTQQAIGTGEPDTGSTDEPVAIFPGEEARETGPFAAPAAKAAEAEAQQPPAQSDRLFDGPGKTGPEETEAALRSALAALQRMSGAA</sequence>
<feature type="region of interest" description="Disordered" evidence="1">
    <location>
        <begin position="273"/>
        <end position="302"/>
    </location>
</feature>
<dbReference type="EMBL" id="JALHLG010000038">
    <property type="protein sequence ID" value="MCJ2188564.1"/>
    <property type="molecule type" value="Genomic_DNA"/>
</dbReference>
<dbReference type="RefSeq" id="WP_243923341.1">
    <property type="nucleotide sequence ID" value="NZ_JALHLG010000038.1"/>
</dbReference>
<accession>A0ABT0BVA0</accession>
<feature type="compositionally biased region" description="Basic and acidic residues" evidence="1">
    <location>
        <begin position="122"/>
        <end position="137"/>
    </location>
</feature>
<feature type="region of interest" description="Disordered" evidence="1">
    <location>
        <begin position="357"/>
        <end position="379"/>
    </location>
</feature>
<feature type="region of interest" description="Disordered" evidence="1">
    <location>
        <begin position="189"/>
        <end position="218"/>
    </location>
</feature>
<protein>
    <submittedName>
        <fullName evidence="3">Uncharacterized protein</fullName>
    </submittedName>
</protein>
<comment type="caution">
    <text evidence="3">The sequence shown here is derived from an EMBL/GenBank/DDBJ whole genome shotgun (WGS) entry which is preliminary data.</text>
</comment>
<feature type="region of interest" description="Disordered" evidence="1">
    <location>
        <begin position="95"/>
        <end position="160"/>
    </location>
</feature>